<name>A0A841BQ45_9ACTN</name>
<dbReference type="SUPFAM" id="SSF50022">
    <property type="entry name" value="ISP domain"/>
    <property type="match status" value="1"/>
</dbReference>
<dbReference type="AlphaFoldDB" id="A0A841BQ45"/>
<dbReference type="CDD" id="cd03528">
    <property type="entry name" value="Rieske_RO_ferredoxin"/>
    <property type="match status" value="1"/>
</dbReference>
<dbReference type="PANTHER" id="PTHR21496:SF23">
    <property type="entry name" value="3-PHENYLPROPIONATE_CINNAMIC ACID DIOXYGENASE FERREDOXIN SUBUNIT"/>
    <property type="match status" value="1"/>
</dbReference>
<organism evidence="6 7">
    <name type="scientific">Allocatelliglobosispora scoriae</name>
    <dbReference type="NCBI Taxonomy" id="643052"/>
    <lineage>
        <taxon>Bacteria</taxon>
        <taxon>Bacillati</taxon>
        <taxon>Actinomycetota</taxon>
        <taxon>Actinomycetes</taxon>
        <taxon>Micromonosporales</taxon>
        <taxon>Micromonosporaceae</taxon>
        <taxon>Allocatelliglobosispora</taxon>
    </lineage>
</organism>
<dbReference type="GO" id="GO:0051537">
    <property type="term" value="F:2 iron, 2 sulfur cluster binding"/>
    <property type="evidence" value="ECO:0007669"/>
    <property type="project" value="UniProtKB-KW"/>
</dbReference>
<proteinExistence type="predicted"/>
<evidence type="ECO:0000256" key="1">
    <source>
        <dbReference type="ARBA" id="ARBA00022714"/>
    </source>
</evidence>
<dbReference type="Pfam" id="PF00355">
    <property type="entry name" value="Rieske"/>
    <property type="match status" value="1"/>
</dbReference>
<dbReference type="GO" id="GO:0051213">
    <property type="term" value="F:dioxygenase activity"/>
    <property type="evidence" value="ECO:0007669"/>
    <property type="project" value="UniProtKB-KW"/>
</dbReference>
<feature type="domain" description="Rieske" evidence="5">
    <location>
        <begin position="5"/>
        <end position="104"/>
    </location>
</feature>
<dbReference type="Gene3D" id="2.102.10.10">
    <property type="entry name" value="Rieske [2Fe-2S] iron-sulphur domain"/>
    <property type="match status" value="1"/>
</dbReference>
<keyword evidence="6" id="KW-0223">Dioxygenase</keyword>
<dbReference type="RefSeq" id="WP_184835264.1">
    <property type="nucleotide sequence ID" value="NZ_JACHMN010000002.1"/>
</dbReference>
<dbReference type="GO" id="GO:0004497">
    <property type="term" value="F:monooxygenase activity"/>
    <property type="evidence" value="ECO:0007669"/>
    <property type="project" value="UniProtKB-ARBA"/>
</dbReference>
<comment type="caution">
    <text evidence="6">The sequence shown here is derived from an EMBL/GenBank/DDBJ whole genome shotgun (WGS) entry which is preliminary data.</text>
</comment>
<dbReference type="GO" id="GO:0046872">
    <property type="term" value="F:metal ion binding"/>
    <property type="evidence" value="ECO:0007669"/>
    <property type="project" value="UniProtKB-KW"/>
</dbReference>
<dbReference type="GO" id="GO:0016705">
    <property type="term" value="F:oxidoreductase activity, acting on paired donors, with incorporation or reduction of molecular oxygen"/>
    <property type="evidence" value="ECO:0007669"/>
    <property type="project" value="UniProtKB-ARBA"/>
</dbReference>
<evidence type="ECO:0000256" key="3">
    <source>
        <dbReference type="ARBA" id="ARBA00023004"/>
    </source>
</evidence>
<dbReference type="PANTHER" id="PTHR21496">
    <property type="entry name" value="FERREDOXIN-RELATED"/>
    <property type="match status" value="1"/>
</dbReference>
<evidence type="ECO:0000313" key="7">
    <source>
        <dbReference type="Proteomes" id="UP000587527"/>
    </source>
</evidence>
<dbReference type="NCBIfam" id="NF007422">
    <property type="entry name" value="PRK09965.1"/>
    <property type="match status" value="1"/>
</dbReference>
<evidence type="ECO:0000256" key="2">
    <source>
        <dbReference type="ARBA" id="ARBA00022723"/>
    </source>
</evidence>
<sequence>MTELIKVCDVDALPDGEALLVPAETTGWSDGIAVFRDGGEFFALDDTCTHEEASLADGWIENGAVECPDHAARFSLATGAVLCDPATRAARTHRVEVADGCVWLAVGE</sequence>
<gene>
    <name evidence="6" type="ORF">F4553_002330</name>
</gene>
<keyword evidence="3" id="KW-0408">Iron</keyword>
<dbReference type="InterPro" id="IPR017941">
    <property type="entry name" value="Rieske_2Fe-2S"/>
</dbReference>
<keyword evidence="7" id="KW-1185">Reference proteome</keyword>
<evidence type="ECO:0000259" key="5">
    <source>
        <dbReference type="PROSITE" id="PS51296"/>
    </source>
</evidence>
<dbReference type="InterPro" id="IPR036922">
    <property type="entry name" value="Rieske_2Fe-2S_sf"/>
</dbReference>
<dbReference type="EMBL" id="JACHMN010000002">
    <property type="protein sequence ID" value="MBB5868951.1"/>
    <property type="molecule type" value="Genomic_DNA"/>
</dbReference>
<protein>
    <submittedName>
        <fullName evidence="6">3-phenylpropionate/trans-cinnamate dioxygenase ferredoxin subunit</fullName>
    </submittedName>
</protein>
<dbReference type="PROSITE" id="PS51296">
    <property type="entry name" value="RIESKE"/>
    <property type="match status" value="1"/>
</dbReference>
<keyword evidence="6" id="KW-0560">Oxidoreductase</keyword>
<evidence type="ECO:0000313" key="6">
    <source>
        <dbReference type="EMBL" id="MBB5868951.1"/>
    </source>
</evidence>
<keyword evidence="4" id="KW-0411">Iron-sulfur</keyword>
<dbReference type="Proteomes" id="UP000587527">
    <property type="component" value="Unassembled WGS sequence"/>
</dbReference>
<evidence type="ECO:0000256" key="4">
    <source>
        <dbReference type="ARBA" id="ARBA00023014"/>
    </source>
</evidence>
<accession>A0A841BQ45</accession>
<keyword evidence="2" id="KW-0479">Metal-binding</keyword>
<keyword evidence="1" id="KW-0001">2Fe-2S</keyword>
<reference evidence="6 7" key="1">
    <citation type="submission" date="2020-08" db="EMBL/GenBank/DDBJ databases">
        <title>Sequencing the genomes of 1000 actinobacteria strains.</title>
        <authorList>
            <person name="Klenk H.-P."/>
        </authorList>
    </citation>
    <scope>NUCLEOTIDE SEQUENCE [LARGE SCALE GENOMIC DNA]</scope>
    <source>
        <strain evidence="6 7">DSM 45362</strain>
    </source>
</reference>